<proteinExistence type="predicted"/>
<dbReference type="PIRSF" id="PIRSF020555">
    <property type="entry name" value="UCP020555"/>
    <property type="match status" value="1"/>
</dbReference>
<dbReference type="Pfam" id="PF16068">
    <property type="entry name" value="DUF4810"/>
    <property type="match status" value="1"/>
</dbReference>
<gene>
    <name evidence="1" type="ORF">NSU_4883</name>
</gene>
<dbReference type="AlphaFoldDB" id="G6EKL2"/>
<dbReference type="PROSITE" id="PS51257">
    <property type="entry name" value="PROKAR_LIPOPROTEIN"/>
    <property type="match status" value="1"/>
</dbReference>
<dbReference type="PATRIC" id="fig|1088721.3.peg.4793"/>
<evidence type="ECO:0000313" key="1">
    <source>
        <dbReference type="EMBL" id="EHJ58168.1"/>
    </source>
</evidence>
<dbReference type="eggNOG" id="COG4259">
    <property type="taxonomic scope" value="Bacteria"/>
</dbReference>
<comment type="caution">
    <text evidence="1">The sequence shown here is derived from an EMBL/GenBank/DDBJ whole genome shotgun (WGS) entry which is preliminary data.</text>
</comment>
<name>G6EKL2_9SPHN</name>
<dbReference type="Proteomes" id="UP000004030">
    <property type="component" value="Unassembled WGS sequence"/>
</dbReference>
<dbReference type="EMBL" id="AGFM01000096">
    <property type="protein sequence ID" value="EHJ58168.1"/>
    <property type="molecule type" value="Genomic_DNA"/>
</dbReference>
<reference evidence="1 2" key="1">
    <citation type="journal article" date="2012" name="J. Bacteriol.">
        <title>Genome sequence of benzo(a)pyrene-degrading bacterium Novosphingobium pentaromativorans US6-1.</title>
        <authorList>
            <person name="Luo Y.R."/>
            <person name="Kang S.G."/>
            <person name="Kim S.J."/>
            <person name="Kim M.R."/>
            <person name="Li N."/>
            <person name="Lee J.H."/>
            <person name="Kwon K.K."/>
        </authorList>
    </citation>
    <scope>NUCLEOTIDE SEQUENCE [LARGE SCALE GENOMIC DNA]</scope>
    <source>
        <strain evidence="1 2">US6-1</strain>
    </source>
</reference>
<evidence type="ECO:0008006" key="3">
    <source>
        <dbReference type="Google" id="ProtNLM"/>
    </source>
</evidence>
<protein>
    <recommendedName>
        <fullName evidence="3">Lipoprotein</fullName>
    </recommendedName>
</protein>
<keyword evidence="2" id="KW-1185">Reference proteome</keyword>
<sequence>MFYMKWVPIIGAALLLAGCAGNKSMYEWGNYQPALVRYAKNADKASFEQDLRETIAKGEEKGRVAPGIYAELGYLLLEEGKGPEAALLFTKERERFPESAVLMNKLIEGSGPNHGETDQ</sequence>
<evidence type="ECO:0000313" key="2">
    <source>
        <dbReference type="Proteomes" id="UP000004030"/>
    </source>
</evidence>
<accession>G6EKL2</accession>
<dbReference type="InterPro" id="IPR014508">
    <property type="entry name" value="UCP020555_TPR-like"/>
</dbReference>
<organism evidence="1 2">
    <name type="scientific">Novosphingobium pentaromativorans US6-1</name>
    <dbReference type="NCBI Taxonomy" id="1088721"/>
    <lineage>
        <taxon>Bacteria</taxon>
        <taxon>Pseudomonadati</taxon>
        <taxon>Pseudomonadota</taxon>
        <taxon>Alphaproteobacteria</taxon>
        <taxon>Sphingomonadales</taxon>
        <taxon>Sphingomonadaceae</taxon>
        <taxon>Novosphingobium</taxon>
    </lineage>
</organism>